<dbReference type="Proteomes" id="UP001501563">
    <property type="component" value="Unassembled WGS sequence"/>
</dbReference>
<evidence type="ECO:0000313" key="2">
    <source>
        <dbReference type="EMBL" id="GAA3900981.1"/>
    </source>
</evidence>
<protein>
    <recommendedName>
        <fullName evidence="4">Small CPxCG-related zinc finger protein</fullName>
    </recommendedName>
</protein>
<accession>A0ABP7LJY3</accession>
<organism evidence="2 3">
    <name type="scientific">Streptomyces lannensis</name>
    <dbReference type="NCBI Taxonomy" id="766498"/>
    <lineage>
        <taxon>Bacteria</taxon>
        <taxon>Bacillati</taxon>
        <taxon>Actinomycetota</taxon>
        <taxon>Actinomycetes</taxon>
        <taxon>Kitasatosporales</taxon>
        <taxon>Streptomycetaceae</taxon>
        <taxon>Streptomyces</taxon>
    </lineage>
</organism>
<keyword evidence="3" id="KW-1185">Reference proteome</keyword>
<proteinExistence type="predicted"/>
<comment type="caution">
    <text evidence="2">The sequence shown here is derived from an EMBL/GenBank/DDBJ whole genome shotgun (WGS) entry which is preliminary data.</text>
</comment>
<evidence type="ECO:0008006" key="4">
    <source>
        <dbReference type="Google" id="ProtNLM"/>
    </source>
</evidence>
<reference evidence="3" key="1">
    <citation type="journal article" date="2019" name="Int. J. Syst. Evol. Microbiol.">
        <title>The Global Catalogue of Microorganisms (GCM) 10K type strain sequencing project: providing services to taxonomists for standard genome sequencing and annotation.</title>
        <authorList>
            <consortium name="The Broad Institute Genomics Platform"/>
            <consortium name="The Broad Institute Genome Sequencing Center for Infectious Disease"/>
            <person name="Wu L."/>
            <person name="Ma J."/>
        </authorList>
    </citation>
    <scope>NUCLEOTIDE SEQUENCE [LARGE SCALE GENOMIC DNA]</scope>
    <source>
        <strain evidence="3">JCM 16578</strain>
    </source>
</reference>
<sequence>MGWITVLAPRRVMQGARAPGTLDGMGDEPTASVSGDDEDMRPCDFCGHLVAADSVDEYDCSVCGDPESR</sequence>
<evidence type="ECO:0000313" key="3">
    <source>
        <dbReference type="Proteomes" id="UP001501563"/>
    </source>
</evidence>
<name>A0ABP7LJY3_9ACTN</name>
<gene>
    <name evidence="2" type="ORF">GCM10022207_82280</name>
</gene>
<evidence type="ECO:0000256" key="1">
    <source>
        <dbReference type="SAM" id="MobiDB-lite"/>
    </source>
</evidence>
<dbReference type="EMBL" id="BAAAZA010000046">
    <property type="protein sequence ID" value="GAA3900981.1"/>
    <property type="molecule type" value="Genomic_DNA"/>
</dbReference>
<feature type="region of interest" description="Disordered" evidence="1">
    <location>
        <begin position="15"/>
        <end position="37"/>
    </location>
</feature>